<accession>A0A8J7LTG9</accession>
<comment type="caution">
    <text evidence="1">The sequence shown here is derived from an EMBL/GenBank/DDBJ whole genome shotgun (WGS) entry which is preliminary data.</text>
</comment>
<dbReference type="RefSeq" id="WP_199382232.1">
    <property type="nucleotide sequence ID" value="NZ_JAEMHM010000001.1"/>
</dbReference>
<sequence>MSHDILLLIAGAATLAALSVICECCGLQRSLLLVRYGKKAAASERGVHEQA</sequence>
<gene>
    <name evidence="1" type="ORF">JFN93_01670</name>
</gene>
<dbReference type="AlphaFoldDB" id="A0A8J7LTG9"/>
<keyword evidence="2" id="KW-1185">Reference proteome</keyword>
<dbReference type="Proteomes" id="UP000636888">
    <property type="component" value="Unassembled WGS sequence"/>
</dbReference>
<dbReference type="EMBL" id="JAEMHM010000001">
    <property type="protein sequence ID" value="MBJ6723404.1"/>
    <property type="molecule type" value="Genomic_DNA"/>
</dbReference>
<evidence type="ECO:0000313" key="2">
    <source>
        <dbReference type="Proteomes" id="UP000636888"/>
    </source>
</evidence>
<evidence type="ECO:0000313" key="1">
    <source>
        <dbReference type="EMBL" id="MBJ6723404.1"/>
    </source>
</evidence>
<organism evidence="1 2">
    <name type="scientific">Geomesophilobacter sediminis</name>
    <dbReference type="NCBI Taxonomy" id="2798584"/>
    <lineage>
        <taxon>Bacteria</taxon>
        <taxon>Pseudomonadati</taxon>
        <taxon>Thermodesulfobacteriota</taxon>
        <taxon>Desulfuromonadia</taxon>
        <taxon>Geobacterales</taxon>
        <taxon>Geobacteraceae</taxon>
        <taxon>Geomesophilobacter</taxon>
    </lineage>
</organism>
<reference evidence="1" key="1">
    <citation type="submission" date="2020-12" db="EMBL/GenBank/DDBJ databases">
        <title>Geomonas sp. Red875, isolated from river sediment.</title>
        <authorList>
            <person name="Xu Z."/>
            <person name="Zhang Z."/>
            <person name="Masuda Y."/>
            <person name="Itoh H."/>
            <person name="Senoo K."/>
        </authorList>
    </citation>
    <scope>NUCLEOTIDE SEQUENCE</scope>
    <source>
        <strain evidence="1">Red875</strain>
    </source>
</reference>
<name>A0A8J7LTG9_9BACT</name>
<protein>
    <submittedName>
        <fullName evidence="1">Uncharacterized protein</fullName>
    </submittedName>
</protein>
<proteinExistence type="predicted"/>